<keyword evidence="3" id="KW-1185">Reference proteome</keyword>
<dbReference type="Gene3D" id="3.40.50.1110">
    <property type="entry name" value="SGNH hydrolase"/>
    <property type="match status" value="1"/>
</dbReference>
<dbReference type="RefSeq" id="WP_379840503.1">
    <property type="nucleotide sequence ID" value="NZ_JBHSMA010000001.1"/>
</dbReference>
<feature type="domain" description="SGNH hydrolase-type esterase" evidence="1">
    <location>
        <begin position="55"/>
        <end position="220"/>
    </location>
</feature>
<evidence type="ECO:0000313" key="2">
    <source>
        <dbReference type="EMBL" id="MFC5407815.1"/>
    </source>
</evidence>
<keyword evidence="2" id="KW-0378">Hydrolase</keyword>
<gene>
    <name evidence="2" type="ORF">ACFPMF_00745</name>
</gene>
<name>A0ABW0I2R6_9BACT</name>
<reference evidence="3" key="1">
    <citation type="journal article" date="2019" name="Int. J. Syst. Evol. Microbiol.">
        <title>The Global Catalogue of Microorganisms (GCM) 10K type strain sequencing project: providing services to taxonomists for standard genome sequencing and annotation.</title>
        <authorList>
            <consortium name="The Broad Institute Genomics Platform"/>
            <consortium name="The Broad Institute Genome Sequencing Center for Infectious Disease"/>
            <person name="Wu L."/>
            <person name="Ma J."/>
        </authorList>
    </citation>
    <scope>NUCLEOTIDE SEQUENCE [LARGE SCALE GENOMIC DNA]</scope>
    <source>
        <strain evidence="3">CCUG 55250</strain>
    </source>
</reference>
<comment type="caution">
    <text evidence="2">The sequence shown here is derived from an EMBL/GenBank/DDBJ whole genome shotgun (WGS) entry which is preliminary data.</text>
</comment>
<dbReference type="GO" id="GO:0016787">
    <property type="term" value="F:hydrolase activity"/>
    <property type="evidence" value="ECO:0007669"/>
    <property type="project" value="UniProtKB-KW"/>
</dbReference>
<organism evidence="2 3">
    <name type="scientific">Larkinella bovis</name>
    <dbReference type="NCBI Taxonomy" id="683041"/>
    <lineage>
        <taxon>Bacteria</taxon>
        <taxon>Pseudomonadati</taxon>
        <taxon>Bacteroidota</taxon>
        <taxon>Cytophagia</taxon>
        <taxon>Cytophagales</taxon>
        <taxon>Spirosomataceae</taxon>
        <taxon>Larkinella</taxon>
    </lineage>
</organism>
<protein>
    <submittedName>
        <fullName evidence="2">SGNH/GDSL hydrolase family protein</fullName>
    </submittedName>
</protein>
<dbReference type="CDD" id="cd00229">
    <property type="entry name" value="SGNH_hydrolase"/>
    <property type="match status" value="1"/>
</dbReference>
<dbReference type="SUPFAM" id="SSF52266">
    <property type="entry name" value="SGNH hydrolase"/>
    <property type="match status" value="1"/>
</dbReference>
<accession>A0ABW0I2R6</accession>
<dbReference type="EMBL" id="JBHSMA010000001">
    <property type="protein sequence ID" value="MFC5407815.1"/>
    <property type="molecule type" value="Genomic_DNA"/>
</dbReference>
<evidence type="ECO:0000313" key="3">
    <source>
        <dbReference type="Proteomes" id="UP001596106"/>
    </source>
</evidence>
<dbReference type="Pfam" id="PF13472">
    <property type="entry name" value="Lipase_GDSL_2"/>
    <property type="match status" value="1"/>
</dbReference>
<sequence>MHRILIRLFNRSRAFFSSSLFRLTVVCLVFTVASCKTGDAVAPDTSTSDTIIGWGDSLTQGVGGTPYLTILEQMTGYKTINEGVAGQTSQQIAKRMLAATDKHSYNTIIWAGRNNYYELENVKANIAAMVAALGHKRYLVIGIVNNIAPNEQVFGQGHERITQLNNELNRIYGDHFVNIHTYLLAQYDRNSARDIIDHTDDVVPTSLRSDELHLNTSGYTKVAQRINQSLKILTNR</sequence>
<dbReference type="Proteomes" id="UP001596106">
    <property type="component" value="Unassembled WGS sequence"/>
</dbReference>
<proteinExistence type="predicted"/>
<dbReference type="PROSITE" id="PS51257">
    <property type="entry name" value="PROKAR_LIPOPROTEIN"/>
    <property type="match status" value="1"/>
</dbReference>
<evidence type="ECO:0000259" key="1">
    <source>
        <dbReference type="Pfam" id="PF13472"/>
    </source>
</evidence>
<dbReference type="InterPro" id="IPR036514">
    <property type="entry name" value="SGNH_hydro_sf"/>
</dbReference>
<dbReference type="InterPro" id="IPR013830">
    <property type="entry name" value="SGNH_hydro"/>
</dbReference>